<feature type="domain" description="UPAR/Ly6" evidence="9">
    <location>
        <begin position="59"/>
        <end position="142"/>
    </location>
</feature>
<organism evidence="10 11">
    <name type="scientific">Octodon degus</name>
    <name type="common">Degu</name>
    <name type="synonym">Sciurus degus</name>
    <dbReference type="NCBI Taxonomy" id="10160"/>
    <lineage>
        <taxon>Eukaryota</taxon>
        <taxon>Metazoa</taxon>
        <taxon>Chordata</taxon>
        <taxon>Craniata</taxon>
        <taxon>Vertebrata</taxon>
        <taxon>Euteleostomi</taxon>
        <taxon>Mammalia</taxon>
        <taxon>Eutheria</taxon>
        <taxon>Euarchontoglires</taxon>
        <taxon>Glires</taxon>
        <taxon>Rodentia</taxon>
        <taxon>Hystricomorpha</taxon>
        <taxon>Octodontidae</taxon>
        <taxon>Octodon</taxon>
    </lineage>
</organism>
<evidence type="ECO:0000256" key="7">
    <source>
        <dbReference type="ARBA" id="ARBA00023157"/>
    </source>
</evidence>
<keyword evidence="6" id="KW-0732">Signal</keyword>
<reference evidence="11" key="1">
    <citation type="submission" date="2025-08" db="UniProtKB">
        <authorList>
            <consortium name="RefSeq"/>
        </authorList>
    </citation>
    <scope>IDENTIFICATION</scope>
</reference>
<evidence type="ECO:0000256" key="8">
    <source>
        <dbReference type="ARBA" id="ARBA00023180"/>
    </source>
</evidence>
<dbReference type="RefSeq" id="XP_004624543.1">
    <property type="nucleotide sequence ID" value="XM_004624486.2"/>
</dbReference>
<keyword evidence="8" id="KW-0325">Glycoprotein</keyword>
<dbReference type="OrthoDB" id="9449163at2759"/>
<dbReference type="Pfam" id="PF00021">
    <property type="entry name" value="UPAR_LY6"/>
    <property type="match status" value="1"/>
</dbReference>
<keyword evidence="5" id="KW-0964">Secreted</keyword>
<dbReference type="GeneID" id="101570463"/>
<evidence type="ECO:0000256" key="3">
    <source>
        <dbReference type="ARBA" id="ARBA00011815"/>
    </source>
</evidence>
<comment type="subcellular location">
    <subcellularLocation>
        <location evidence="2">Secreted</location>
    </subcellularLocation>
</comment>
<evidence type="ECO:0000313" key="10">
    <source>
        <dbReference type="Proteomes" id="UP000515203"/>
    </source>
</evidence>
<evidence type="ECO:0000256" key="2">
    <source>
        <dbReference type="ARBA" id="ARBA00004613"/>
    </source>
</evidence>
<evidence type="ECO:0000256" key="1">
    <source>
        <dbReference type="ARBA" id="ARBA00002009"/>
    </source>
</evidence>
<dbReference type="PANTHER" id="PTHR14909">
    <property type="entry name" value="LYMPHOCYTE ANTIGEN 6 COMPLEX LOCUS PROTEIN G5C"/>
    <property type="match status" value="1"/>
</dbReference>
<dbReference type="Proteomes" id="UP000515203">
    <property type="component" value="Unplaced"/>
</dbReference>
<dbReference type="GO" id="GO:0009897">
    <property type="term" value="C:external side of plasma membrane"/>
    <property type="evidence" value="ECO:0007669"/>
    <property type="project" value="TreeGrafter"/>
</dbReference>
<dbReference type="CDD" id="cd23545">
    <property type="entry name" value="TFP_LU_ECD_Ly6G5c"/>
    <property type="match status" value="1"/>
</dbReference>
<evidence type="ECO:0000256" key="4">
    <source>
        <dbReference type="ARBA" id="ARBA00015330"/>
    </source>
</evidence>
<gene>
    <name evidence="11" type="primary">Ly6g5c</name>
</gene>
<name>A0A6P3ERJ3_OCTDE</name>
<protein>
    <recommendedName>
        <fullName evidence="4">Lymphocyte antigen 6 complex locus protein G5c</fullName>
    </recommendedName>
</protein>
<dbReference type="PANTHER" id="PTHR14909:SF6">
    <property type="entry name" value="LYMPHOCYTE ANTIGEN 6 COMPLEX LOCUS PROTEIN G5C"/>
    <property type="match status" value="1"/>
</dbReference>
<keyword evidence="10" id="KW-1185">Reference proteome</keyword>
<comment type="function">
    <text evidence="1">May have a role in hematopoietic cell differentiation.</text>
</comment>
<dbReference type="InterPro" id="IPR026110">
    <property type="entry name" value="LY6G5C"/>
</dbReference>
<proteinExistence type="predicted"/>
<dbReference type="CTD" id="80741"/>
<keyword evidence="7" id="KW-1015">Disulfide bond</keyword>
<dbReference type="FunCoup" id="A0A6P3ERJ3">
    <property type="interactions" value="14"/>
</dbReference>
<accession>A0A6P3ERJ3</accession>
<dbReference type="GO" id="GO:0005576">
    <property type="term" value="C:extracellular region"/>
    <property type="evidence" value="ECO:0007669"/>
    <property type="project" value="UniProtKB-SubCell"/>
</dbReference>
<dbReference type="InParanoid" id="A0A6P3ERJ3"/>
<sequence>MKALTAGCAGCRIGAPGLPQCFANLCKMRFTVLVTVSLVLGKLVLPNPNPPQPPPLPKYLRCYRCLFETKELGCLLGSDICLMPEGSSCITLHIRNTSGSDIMVSDCRRREQMGDCAYTRPAPVFGFWIFSHCCFVNFCNDPQNRESYLQ</sequence>
<evidence type="ECO:0000259" key="9">
    <source>
        <dbReference type="Pfam" id="PF00021"/>
    </source>
</evidence>
<evidence type="ECO:0000256" key="6">
    <source>
        <dbReference type="ARBA" id="ARBA00022729"/>
    </source>
</evidence>
<evidence type="ECO:0000256" key="5">
    <source>
        <dbReference type="ARBA" id="ARBA00022525"/>
    </source>
</evidence>
<comment type="subunit">
    <text evidence="3">Forms oligomers.</text>
</comment>
<dbReference type="AlphaFoldDB" id="A0A6P3ERJ3"/>
<evidence type="ECO:0000313" key="11">
    <source>
        <dbReference type="RefSeq" id="XP_004624543.1"/>
    </source>
</evidence>
<dbReference type="InterPro" id="IPR016054">
    <property type="entry name" value="LY6_UPA_recep-like"/>
</dbReference>